<dbReference type="KEGG" id="nfl:COO91_08967"/>
<protein>
    <submittedName>
        <fullName evidence="1">Uncharacterized protein</fullName>
    </submittedName>
</protein>
<dbReference type="EMBL" id="CP024785">
    <property type="protein sequence ID" value="AUB42821.1"/>
    <property type="molecule type" value="Genomic_DNA"/>
</dbReference>
<dbReference type="Proteomes" id="UP000232003">
    <property type="component" value="Chromosome"/>
</dbReference>
<keyword evidence="2" id="KW-1185">Reference proteome</keyword>
<evidence type="ECO:0000313" key="1">
    <source>
        <dbReference type="EMBL" id="AUB42821.1"/>
    </source>
</evidence>
<name>A0A2K8T588_9NOSO</name>
<reference evidence="1 2" key="1">
    <citation type="submission" date="2017-11" db="EMBL/GenBank/DDBJ databases">
        <title>Complete genome of a free-living desiccation-tolerant cyanobacterium and its photosynthetic adaptation to extreme terrestrial habitat.</title>
        <authorList>
            <person name="Shang J."/>
        </authorList>
    </citation>
    <scope>NUCLEOTIDE SEQUENCE [LARGE SCALE GENOMIC DNA]</scope>
    <source>
        <strain evidence="1 2">CCNUN1</strain>
    </source>
</reference>
<accession>A0A2K8T588</accession>
<proteinExistence type="predicted"/>
<evidence type="ECO:0000313" key="2">
    <source>
        <dbReference type="Proteomes" id="UP000232003"/>
    </source>
</evidence>
<dbReference type="AlphaFoldDB" id="A0A2K8T588"/>
<organism evidence="1 2">
    <name type="scientific">Nostoc flagelliforme CCNUN1</name>
    <dbReference type="NCBI Taxonomy" id="2038116"/>
    <lineage>
        <taxon>Bacteria</taxon>
        <taxon>Bacillati</taxon>
        <taxon>Cyanobacteriota</taxon>
        <taxon>Cyanophyceae</taxon>
        <taxon>Nostocales</taxon>
        <taxon>Nostocaceae</taxon>
        <taxon>Nostoc</taxon>
    </lineage>
</organism>
<sequence length="55" mass="6484">MKEMRENWGEGRQEVRTCNKSFSLSPSPLPNAQCPMPKNFVSFNYQVRLIVKYFV</sequence>
<gene>
    <name evidence="1" type="ORF">COO91_08967</name>
</gene>